<dbReference type="InterPro" id="IPR025715">
    <property type="entry name" value="FoP_C"/>
</dbReference>
<feature type="compositionally biased region" description="Low complexity" evidence="3">
    <location>
        <begin position="59"/>
        <end position="74"/>
    </location>
</feature>
<feature type="compositionally biased region" description="Polar residues" evidence="3">
    <location>
        <begin position="44"/>
        <end position="53"/>
    </location>
</feature>
<dbReference type="Pfam" id="PF13865">
    <property type="entry name" value="FoP_duplication"/>
    <property type="match status" value="1"/>
</dbReference>
<feature type="compositionally biased region" description="Gly residues" evidence="3">
    <location>
        <begin position="178"/>
        <end position="194"/>
    </location>
</feature>
<gene>
    <name evidence="5" type="ORF">INT45_014109</name>
</gene>
<evidence type="ECO:0000313" key="6">
    <source>
        <dbReference type="Proteomes" id="UP000646827"/>
    </source>
</evidence>
<dbReference type="InterPro" id="IPR051229">
    <property type="entry name" value="ALYREF_mRNA_export"/>
</dbReference>
<name>A0A8H7S3G7_9FUNG</name>
<dbReference type="SMART" id="SM00360">
    <property type="entry name" value="RRM"/>
    <property type="match status" value="1"/>
</dbReference>
<dbReference type="PROSITE" id="PS50102">
    <property type="entry name" value="RRM"/>
    <property type="match status" value="1"/>
</dbReference>
<dbReference type="SMART" id="SM01218">
    <property type="entry name" value="FoP_duplication"/>
    <property type="match status" value="1"/>
</dbReference>
<dbReference type="EMBL" id="JAEPRB010000089">
    <property type="protein sequence ID" value="KAG2222212.1"/>
    <property type="molecule type" value="Genomic_DNA"/>
</dbReference>
<dbReference type="GO" id="GO:0003729">
    <property type="term" value="F:mRNA binding"/>
    <property type="evidence" value="ECO:0007669"/>
    <property type="project" value="TreeGrafter"/>
</dbReference>
<dbReference type="Pfam" id="PF00076">
    <property type="entry name" value="RRM_1"/>
    <property type="match status" value="1"/>
</dbReference>
<keyword evidence="6" id="KW-1185">Reference proteome</keyword>
<reference evidence="5 6" key="1">
    <citation type="submission" date="2020-12" db="EMBL/GenBank/DDBJ databases">
        <title>Metabolic potential, ecology and presence of endohyphal bacteria is reflected in genomic diversity of Mucoromycotina.</title>
        <authorList>
            <person name="Muszewska A."/>
            <person name="Okrasinska A."/>
            <person name="Steczkiewicz K."/>
            <person name="Drgas O."/>
            <person name="Orlowska M."/>
            <person name="Perlinska-Lenart U."/>
            <person name="Aleksandrzak-Piekarczyk T."/>
            <person name="Szatraj K."/>
            <person name="Zielenkiewicz U."/>
            <person name="Pilsyk S."/>
            <person name="Malc E."/>
            <person name="Mieczkowski P."/>
            <person name="Kruszewska J.S."/>
            <person name="Biernat P."/>
            <person name="Pawlowska J."/>
        </authorList>
    </citation>
    <scope>NUCLEOTIDE SEQUENCE [LARGE SCALE GENOMIC DNA]</scope>
    <source>
        <strain evidence="5 6">CBS 142.35</strain>
    </source>
</reference>
<dbReference type="AlphaFoldDB" id="A0A8H7S3G7"/>
<feature type="region of interest" description="Disordered" evidence="3">
    <location>
        <begin position="158"/>
        <end position="225"/>
    </location>
</feature>
<dbReference type="OrthoDB" id="1049195at2759"/>
<proteinExistence type="predicted"/>
<dbReference type="InterPro" id="IPR000504">
    <property type="entry name" value="RRM_dom"/>
</dbReference>
<dbReference type="GO" id="GO:0005634">
    <property type="term" value="C:nucleus"/>
    <property type="evidence" value="ECO:0007669"/>
    <property type="project" value="TreeGrafter"/>
</dbReference>
<dbReference type="InterPro" id="IPR012677">
    <property type="entry name" value="Nucleotide-bd_a/b_plait_sf"/>
</dbReference>
<keyword evidence="1 2" id="KW-0694">RNA-binding</keyword>
<dbReference type="PANTHER" id="PTHR19965:SF35">
    <property type="entry name" value="RNA ANNEALING PROTEIN YRA1"/>
    <property type="match status" value="1"/>
</dbReference>
<dbReference type="PANTHER" id="PTHR19965">
    <property type="entry name" value="RNA AND EXPORT FACTOR BINDING PROTEIN"/>
    <property type="match status" value="1"/>
</dbReference>
<protein>
    <recommendedName>
        <fullName evidence="4">RRM domain-containing protein</fullName>
    </recommendedName>
</protein>
<comment type="caution">
    <text evidence="5">The sequence shown here is derived from an EMBL/GenBank/DDBJ whole genome shotgun (WGS) entry which is preliminary data.</text>
</comment>
<evidence type="ECO:0000259" key="4">
    <source>
        <dbReference type="PROSITE" id="PS50102"/>
    </source>
</evidence>
<dbReference type="InterPro" id="IPR035979">
    <property type="entry name" value="RBD_domain_sf"/>
</dbReference>
<organism evidence="5 6">
    <name type="scientific">Circinella minor</name>
    <dbReference type="NCBI Taxonomy" id="1195481"/>
    <lineage>
        <taxon>Eukaryota</taxon>
        <taxon>Fungi</taxon>
        <taxon>Fungi incertae sedis</taxon>
        <taxon>Mucoromycota</taxon>
        <taxon>Mucoromycotina</taxon>
        <taxon>Mucoromycetes</taxon>
        <taxon>Mucorales</taxon>
        <taxon>Lichtheimiaceae</taxon>
        <taxon>Circinella</taxon>
    </lineage>
</organism>
<evidence type="ECO:0000313" key="5">
    <source>
        <dbReference type="EMBL" id="KAG2222212.1"/>
    </source>
</evidence>
<feature type="region of interest" description="Disordered" evidence="3">
    <location>
        <begin position="1"/>
        <end position="80"/>
    </location>
</feature>
<evidence type="ECO:0000256" key="2">
    <source>
        <dbReference type="PROSITE-ProRule" id="PRU00176"/>
    </source>
</evidence>
<feature type="domain" description="RRM" evidence="4">
    <location>
        <begin position="80"/>
        <end position="157"/>
    </location>
</feature>
<evidence type="ECO:0000256" key="1">
    <source>
        <dbReference type="ARBA" id="ARBA00022884"/>
    </source>
</evidence>
<dbReference type="Gene3D" id="3.30.70.330">
    <property type="match status" value="1"/>
</dbReference>
<dbReference type="GO" id="GO:0006406">
    <property type="term" value="P:mRNA export from nucleus"/>
    <property type="evidence" value="ECO:0007669"/>
    <property type="project" value="TreeGrafter"/>
</dbReference>
<evidence type="ECO:0000256" key="3">
    <source>
        <dbReference type="SAM" id="MobiDB-lite"/>
    </source>
</evidence>
<dbReference type="SUPFAM" id="SSF54928">
    <property type="entry name" value="RNA-binding domain, RBD"/>
    <property type="match status" value="1"/>
</dbReference>
<accession>A0A8H7S3G7</accession>
<dbReference type="Proteomes" id="UP000646827">
    <property type="component" value="Unassembled WGS sequence"/>
</dbReference>
<sequence>MASNALDMALDDVITQNRSDKRRTNNRGGNRGGINKSNRGGSFRSGNNYSRQPYGSRPSTRSGNNQQSSNNYQQPRTSRNNLVVSNLHYNVTENDLYELFGQMGQLKRAFLHLAPSGGSAGVADIVFSNPNDAERALTSYNNVELDGRPMRISFAAQTVAAPQQHSSGGGPTRRPMRGSGGNRGGNKGSRGGRGGNRRQNNRPRPSEADLDADMDSYMATPNEDA</sequence>